<evidence type="ECO:0000256" key="2">
    <source>
        <dbReference type="ARBA" id="ARBA00010962"/>
    </source>
</evidence>
<evidence type="ECO:0000256" key="4">
    <source>
        <dbReference type="ARBA" id="ARBA00022968"/>
    </source>
</evidence>
<dbReference type="FunFam" id="2.60.120.200:FF:000140">
    <property type="entry name" value="Beta-glucan synthesis-associated protein"/>
    <property type="match status" value="1"/>
</dbReference>
<evidence type="ECO:0000313" key="13">
    <source>
        <dbReference type="Proteomes" id="UP000002866"/>
    </source>
</evidence>
<dbReference type="GO" id="GO:0031505">
    <property type="term" value="P:fungal-type cell wall organization"/>
    <property type="evidence" value="ECO:0007669"/>
    <property type="project" value="TreeGrafter"/>
</dbReference>
<feature type="domain" description="GH16" evidence="11">
    <location>
        <begin position="480"/>
        <end position="825"/>
    </location>
</feature>
<dbReference type="KEGG" id="tbl:TBLA_0D02850"/>
<name>I2H334_HENB6</name>
<dbReference type="InterPro" id="IPR005629">
    <property type="entry name" value="Skn1/Kre6/Sbg1"/>
</dbReference>
<comment type="similarity">
    <text evidence="2">Belongs to the SKN1/KRE6 family.</text>
</comment>
<feature type="region of interest" description="Disordered" evidence="9">
    <location>
        <begin position="305"/>
        <end position="330"/>
    </location>
</feature>
<feature type="compositionally biased region" description="Polar residues" evidence="9">
    <location>
        <begin position="30"/>
        <end position="48"/>
    </location>
</feature>
<feature type="compositionally biased region" description="Basic residues" evidence="9">
    <location>
        <begin position="145"/>
        <end position="154"/>
    </location>
</feature>
<dbReference type="CDD" id="cd02180">
    <property type="entry name" value="GH16_fungal_KRE6_glucanase"/>
    <property type="match status" value="1"/>
</dbReference>
<dbReference type="Proteomes" id="UP000002866">
    <property type="component" value="Chromosome 4"/>
</dbReference>
<dbReference type="GO" id="GO:0006078">
    <property type="term" value="P:(1-&gt;6)-beta-D-glucan biosynthetic process"/>
    <property type="evidence" value="ECO:0007669"/>
    <property type="project" value="TreeGrafter"/>
</dbReference>
<dbReference type="RefSeq" id="XP_004180305.1">
    <property type="nucleotide sequence ID" value="XM_004180257.1"/>
</dbReference>
<feature type="compositionally biased region" description="Basic and acidic residues" evidence="9">
    <location>
        <begin position="91"/>
        <end position="100"/>
    </location>
</feature>
<feature type="region of interest" description="Disordered" evidence="9">
    <location>
        <begin position="1"/>
        <end position="48"/>
    </location>
</feature>
<dbReference type="GO" id="GO:0005886">
    <property type="term" value="C:plasma membrane"/>
    <property type="evidence" value="ECO:0007669"/>
    <property type="project" value="TreeGrafter"/>
</dbReference>
<evidence type="ECO:0000259" key="11">
    <source>
        <dbReference type="PROSITE" id="PS51762"/>
    </source>
</evidence>
<keyword evidence="7" id="KW-0325">Glycoprotein</keyword>
<dbReference type="Gene3D" id="2.60.120.200">
    <property type="match status" value="1"/>
</dbReference>
<feature type="region of interest" description="Disordered" evidence="9">
    <location>
        <begin position="75"/>
        <end position="171"/>
    </location>
</feature>
<keyword evidence="8" id="KW-0961">Cell wall biogenesis/degradation</keyword>
<dbReference type="GO" id="GO:0015926">
    <property type="term" value="F:glucosidase activity"/>
    <property type="evidence" value="ECO:0007669"/>
    <property type="project" value="TreeGrafter"/>
</dbReference>
<dbReference type="GeneID" id="14495822"/>
<evidence type="ECO:0000256" key="10">
    <source>
        <dbReference type="SAM" id="Phobius"/>
    </source>
</evidence>
<evidence type="ECO:0000256" key="9">
    <source>
        <dbReference type="SAM" id="MobiDB-lite"/>
    </source>
</evidence>
<dbReference type="PROSITE" id="PS51762">
    <property type="entry name" value="GH16_2"/>
    <property type="match status" value="1"/>
</dbReference>
<dbReference type="eggNOG" id="ENOG502QR13">
    <property type="taxonomic scope" value="Eukaryota"/>
</dbReference>
<feature type="compositionally biased region" description="Polar residues" evidence="9">
    <location>
        <begin position="75"/>
        <end position="85"/>
    </location>
</feature>
<keyword evidence="3 10" id="KW-0812">Transmembrane</keyword>
<organism evidence="12 13">
    <name type="scientific">Henningerozyma blattae (strain ATCC 34711 / CBS 6284 / DSM 70876 / NBRC 10599 / NRRL Y-10934 / UCD 77-7)</name>
    <name type="common">Yeast</name>
    <name type="synonym">Tetrapisispora blattae</name>
    <dbReference type="NCBI Taxonomy" id="1071380"/>
    <lineage>
        <taxon>Eukaryota</taxon>
        <taxon>Fungi</taxon>
        <taxon>Dikarya</taxon>
        <taxon>Ascomycota</taxon>
        <taxon>Saccharomycotina</taxon>
        <taxon>Saccharomycetes</taxon>
        <taxon>Saccharomycetales</taxon>
        <taxon>Saccharomycetaceae</taxon>
        <taxon>Henningerozyma</taxon>
    </lineage>
</organism>
<keyword evidence="5 10" id="KW-1133">Transmembrane helix</keyword>
<keyword evidence="4" id="KW-0735">Signal-anchor</keyword>
<feature type="transmembrane region" description="Helical" evidence="10">
    <location>
        <begin position="397"/>
        <end position="420"/>
    </location>
</feature>
<keyword evidence="13" id="KW-1185">Reference proteome</keyword>
<dbReference type="SUPFAM" id="SSF49899">
    <property type="entry name" value="Concanavalin A-like lectins/glucanases"/>
    <property type="match status" value="1"/>
</dbReference>
<protein>
    <recommendedName>
        <fullName evidence="11">GH16 domain-containing protein</fullName>
    </recommendedName>
</protein>
<dbReference type="Pfam" id="PF03935">
    <property type="entry name" value="SKN1_KRE6_Sbg1"/>
    <property type="match status" value="1"/>
</dbReference>
<dbReference type="HOGENOM" id="CLU_010811_4_3_1"/>
<evidence type="ECO:0000256" key="3">
    <source>
        <dbReference type="ARBA" id="ARBA00022692"/>
    </source>
</evidence>
<dbReference type="PANTHER" id="PTHR31361:SF1">
    <property type="entry name" value="BETA-GLUCAN SYNTHESIS-ASSOCIATED PROTEIN KRE6-RELATED"/>
    <property type="match status" value="1"/>
</dbReference>
<gene>
    <name evidence="12" type="primary">TBLA0D02850</name>
    <name evidence="12" type="ORF">TBLA_0D02850</name>
</gene>
<proteinExistence type="inferred from homology"/>
<evidence type="ECO:0000313" key="12">
    <source>
        <dbReference type="EMBL" id="CCH60786.1"/>
    </source>
</evidence>
<dbReference type="GO" id="GO:0005789">
    <property type="term" value="C:endoplasmic reticulum membrane"/>
    <property type="evidence" value="ECO:0007669"/>
    <property type="project" value="TreeGrafter"/>
</dbReference>
<dbReference type="EMBL" id="HE806319">
    <property type="protein sequence ID" value="CCH60786.1"/>
    <property type="molecule type" value="Genomic_DNA"/>
</dbReference>
<dbReference type="AlphaFoldDB" id="I2H334"/>
<dbReference type="OrthoDB" id="412647at2759"/>
<evidence type="ECO:0000256" key="1">
    <source>
        <dbReference type="ARBA" id="ARBA00004606"/>
    </source>
</evidence>
<dbReference type="InterPro" id="IPR013320">
    <property type="entry name" value="ConA-like_dom_sf"/>
</dbReference>
<feature type="compositionally biased region" description="Low complexity" evidence="9">
    <location>
        <begin position="101"/>
        <end position="144"/>
    </location>
</feature>
<evidence type="ECO:0000256" key="6">
    <source>
        <dbReference type="ARBA" id="ARBA00023136"/>
    </source>
</evidence>
<dbReference type="InParanoid" id="I2H334"/>
<sequence length="881" mass="98628">MPIRKLTNIFNQNSSSSRGKKSHSPRQDSVESLDSPTNPPSFSSDLNLLTDNDASMEHHTNTIVYGSNEEFISSDDSTRALNNPFNPEHYPILDREKRESTTTTNTSTSLSISSTSDILNSNSNHGSSNQTGSHSSSGNHTGHSNQHRNHHHHNNNNNNSLPTTSALSPRSPYMVEDLNDQRQEYSGYYAKRSSIANKVPDINNTTVEEIESIPPNVIRNSYMNIKTPVMNSMNSFSNINGTFANANPDYKTPIRTLINQANSPYNLKYLQNSPNVSSPDSVIMQTNDYDRYPVVGSKQALLKQWKQNSSSNNNISTTPGKSSSYLEKDEVHSINEPSINKDLTASPFGGYPATYFPLTLDEKEEDDFLHNPNPEEEARLDRHRFREDFKHMSLRSFGGLVGLLILVLGGLALFVVLPALTFTGATNIHDHHSNNLVYINNGDNSTEAVERLTNYKYPQLAAIRTYLVDPDTPASAKTRLSKDGETWPLVFSDEFNAEGRTFYEGDDQFWTAPDIHYDATKDLEWYAPDAATTRNGTLQLRMDAYKNHGLYYRSGMLQSWNKVCFTQGALEISGNLPNYGRVTGLWPGLWTMGNLARPGYLASTEGLWPYSYEDCDAGITPNQSSPDGISYLPGQRLSVCTCDGEDHPNQGTGRGAPELDIIEGEADTTLGVGIASQSLQIAPFDIWYIPDYDFIEVYNFTTTQMNSYCGGPFQQAVSAVSTLNTTWYQFGEDAGYFQTYSIEYLNDNDNGYITWYVGDTATYTIYATALHPNGNIGWRRISKEPMSIVMNLGISNNWAYIDWQMIYFPVTFSIDYVRLYQPKDAISITCDPEDYPTYDYIQNHLNAYSNANLTSWTAAGYSFPENILTGNCKSSKFSFDS</sequence>
<dbReference type="PANTHER" id="PTHR31361">
    <property type="entry name" value="BETA-GLUCAN SYNTHESIS-ASSOCIATED PROTEIN KRE6-RELATED"/>
    <property type="match status" value="1"/>
</dbReference>
<comment type="subcellular location">
    <subcellularLocation>
        <location evidence="1">Membrane</location>
        <topology evidence="1">Single-pass type II membrane protein</topology>
    </subcellularLocation>
</comment>
<dbReference type="STRING" id="1071380.I2H334"/>
<evidence type="ECO:0000256" key="8">
    <source>
        <dbReference type="ARBA" id="ARBA00023316"/>
    </source>
</evidence>
<reference evidence="12 13" key="1">
    <citation type="journal article" date="2011" name="Proc. Natl. Acad. Sci. U.S.A.">
        <title>Evolutionary erosion of yeast sex chromosomes by mating-type switching accidents.</title>
        <authorList>
            <person name="Gordon J.L."/>
            <person name="Armisen D."/>
            <person name="Proux-Wera E."/>
            <person name="Oheigeartaigh S.S."/>
            <person name="Byrne K.P."/>
            <person name="Wolfe K.H."/>
        </authorList>
    </citation>
    <scope>NUCLEOTIDE SEQUENCE [LARGE SCALE GENOMIC DNA]</scope>
    <source>
        <strain evidence="13">ATCC 34711 / CBS 6284 / DSM 70876 / NBRC 10599 / NRRL Y-10934 / UCD 77-7</strain>
    </source>
</reference>
<evidence type="ECO:0000256" key="7">
    <source>
        <dbReference type="ARBA" id="ARBA00023180"/>
    </source>
</evidence>
<evidence type="ECO:0000256" key="5">
    <source>
        <dbReference type="ARBA" id="ARBA00022989"/>
    </source>
</evidence>
<accession>I2H334</accession>
<dbReference type="InterPro" id="IPR000757">
    <property type="entry name" value="Beta-glucanase-like"/>
</dbReference>
<keyword evidence="6 10" id="KW-0472">Membrane</keyword>